<feature type="DNA-binding region" description="H-T-H motif" evidence="4">
    <location>
        <begin position="38"/>
        <end position="57"/>
    </location>
</feature>
<keyword evidence="1" id="KW-0805">Transcription regulation</keyword>
<evidence type="ECO:0000256" key="3">
    <source>
        <dbReference type="ARBA" id="ARBA00023163"/>
    </source>
</evidence>
<dbReference type="SUPFAM" id="SSF46689">
    <property type="entry name" value="Homeodomain-like"/>
    <property type="match status" value="1"/>
</dbReference>
<dbReference type="InterPro" id="IPR009057">
    <property type="entry name" value="Homeodomain-like_sf"/>
</dbReference>
<evidence type="ECO:0000313" key="7">
    <source>
        <dbReference type="Proteomes" id="UP000502035"/>
    </source>
</evidence>
<evidence type="ECO:0000259" key="5">
    <source>
        <dbReference type="PROSITE" id="PS50977"/>
    </source>
</evidence>
<protein>
    <submittedName>
        <fullName evidence="6">TetR/AcrR family transcriptional regulator</fullName>
    </submittedName>
</protein>
<reference evidence="6 7" key="1">
    <citation type="submission" date="2020-03" db="EMBL/GenBank/DDBJ databases">
        <title>Nocardioides sp. nov., isolated from fish.</title>
        <authorList>
            <person name="Hyun D.-W."/>
            <person name="Bae J.-W."/>
        </authorList>
    </citation>
    <scope>NUCLEOTIDE SEQUENCE [LARGE SCALE GENOMIC DNA]</scope>
    <source>
        <strain evidence="6 7">HDW12A</strain>
    </source>
</reference>
<sequence>MTSPQRLDGRRVRGDATRRRAARQAADIATTHGLDSVTVGSLATATGLSKSGILTVFGNREAILVAAVAEARTVYVANVIAPAWHHEPGAPRLRALLDSWVDYLRRRVFPGGCFINATSTEFSHREGPVADAVRELAREWLDLLETELETAGSARPADDAFTIDALLNAGNVRRELFDDDAELDRARALALEVIDR</sequence>
<organism evidence="6 7">
    <name type="scientific">Nocardioides piscis</name>
    <dbReference type="NCBI Taxonomy" id="2714938"/>
    <lineage>
        <taxon>Bacteria</taxon>
        <taxon>Bacillati</taxon>
        <taxon>Actinomycetota</taxon>
        <taxon>Actinomycetes</taxon>
        <taxon>Propionibacteriales</taxon>
        <taxon>Nocardioidaceae</taxon>
        <taxon>Nocardioides</taxon>
    </lineage>
</organism>
<dbReference type="GO" id="GO:0003677">
    <property type="term" value="F:DNA binding"/>
    <property type="evidence" value="ECO:0007669"/>
    <property type="project" value="UniProtKB-UniRule"/>
</dbReference>
<dbReference type="SUPFAM" id="SSF48498">
    <property type="entry name" value="Tetracyclin repressor-like, C-terminal domain"/>
    <property type="match status" value="1"/>
</dbReference>
<dbReference type="EMBL" id="CP049866">
    <property type="protein sequence ID" value="QIK75539.1"/>
    <property type="molecule type" value="Genomic_DNA"/>
</dbReference>
<keyword evidence="2 4" id="KW-0238">DNA-binding</keyword>
<dbReference type="InterPro" id="IPR011075">
    <property type="entry name" value="TetR_C"/>
</dbReference>
<feature type="domain" description="HTH tetR-type" evidence="5">
    <location>
        <begin position="15"/>
        <end position="75"/>
    </location>
</feature>
<dbReference type="InterPro" id="IPR036271">
    <property type="entry name" value="Tet_transcr_reg_TetR-rel_C_sf"/>
</dbReference>
<keyword evidence="7" id="KW-1185">Reference proteome</keyword>
<evidence type="ECO:0000313" key="6">
    <source>
        <dbReference type="EMBL" id="QIK75539.1"/>
    </source>
</evidence>
<name>A0A6G7YFN4_9ACTN</name>
<dbReference type="Pfam" id="PF16925">
    <property type="entry name" value="TetR_C_13"/>
    <property type="match status" value="1"/>
</dbReference>
<dbReference type="RefSeq" id="WP_166317563.1">
    <property type="nucleotide sequence ID" value="NZ_CP049866.1"/>
</dbReference>
<dbReference type="InterPro" id="IPR001647">
    <property type="entry name" value="HTH_TetR"/>
</dbReference>
<accession>A0A6G7YFN4</accession>
<dbReference type="PROSITE" id="PS50977">
    <property type="entry name" value="HTH_TETR_2"/>
    <property type="match status" value="1"/>
</dbReference>
<evidence type="ECO:0000256" key="2">
    <source>
        <dbReference type="ARBA" id="ARBA00023125"/>
    </source>
</evidence>
<dbReference type="Proteomes" id="UP000502035">
    <property type="component" value="Chromosome"/>
</dbReference>
<gene>
    <name evidence="6" type="ORF">G7071_08905</name>
</gene>
<dbReference type="PANTHER" id="PTHR47506:SF6">
    <property type="entry name" value="HTH-TYPE TRANSCRIPTIONAL REPRESSOR NEMR"/>
    <property type="match status" value="1"/>
</dbReference>
<dbReference type="PANTHER" id="PTHR47506">
    <property type="entry name" value="TRANSCRIPTIONAL REGULATORY PROTEIN"/>
    <property type="match status" value="1"/>
</dbReference>
<proteinExistence type="predicted"/>
<dbReference type="Gene3D" id="1.10.10.60">
    <property type="entry name" value="Homeodomain-like"/>
    <property type="match status" value="1"/>
</dbReference>
<dbReference type="KEGG" id="npi:G7071_08905"/>
<dbReference type="Gene3D" id="1.10.357.10">
    <property type="entry name" value="Tetracycline Repressor, domain 2"/>
    <property type="match status" value="1"/>
</dbReference>
<dbReference type="AlphaFoldDB" id="A0A6G7YFN4"/>
<evidence type="ECO:0000256" key="4">
    <source>
        <dbReference type="PROSITE-ProRule" id="PRU00335"/>
    </source>
</evidence>
<evidence type="ECO:0000256" key="1">
    <source>
        <dbReference type="ARBA" id="ARBA00023015"/>
    </source>
</evidence>
<keyword evidence="3" id="KW-0804">Transcription</keyword>